<feature type="transmembrane region" description="Helical" evidence="1">
    <location>
        <begin position="12"/>
        <end position="31"/>
    </location>
</feature>
<dbReference type="RefSeq" id="WP_354150935.1">
    <property type="nucleotide sequence ID" value="NZ_JBEPMN010000003.1"/>
</dbReference>
<reference evidence="2 3" key="1">
    <citation type="submission" date="2024-06" db="EMBL/GenBank/DDBJ databases">
        <title>Genomic Encyclopedia of Type Strains, Phase IV (KMG-IV): sequencing the most valuable type-strain genomes for metagenomic binning, comparative biology and taxonomic classification.</title>
        <authorList>
            <person name="Goeker M."/>
        </authorList>
    </citation>
    <scope>NUCLEOTIDE SEQUENCE [LARGE SCALE GENOMIC DNA]</scope>
    <source>
        <strain evidence="2 3">DSM 19730</strain>
    </source>
</reference>
<evidence type="ECO:0000256" key="1">
    <source>
        <dbReference type="SAM" id="Phobius"/>
    </source>
</evidence>
<keyword evidence="1" id="KW-0812">Transmembrane</keyword>
<evidence type="ECO:0000313" key="2">
    <source>
        <dbReference type="EMBL" id="MET3661054.1"/>
    </source>
</evidence>
<feature type="transmembrane region" description="Helical" evidence="1">
    <location>
        <begin position="43"/>
        <end position="65"/>
    </location>
</feature>
<dbReference type="Proteomes" id="UP001549143">
    <property type="component" value="Unassembled WGS sequence"/>
</dbReference>
<keyword evidence="3" id="KW-1185">Reference proteome</keyword>
<keyword evidence="1" id="KW-1133">Transmembrane helix</keyword>
<keyword evidence="1" id="KW-0472">Membrane</keyword>
<organism evidence="2 3">
    <name type="scientific">Aquamicrobium ahrensii</name>
    <dbReference type="NCBI Taxonomy" id="469551"/>
    <lineage>
        <taxon>Bacteria</taxon>
        <taxon>Pseudomonadati</taxon>
        <taxon>Pseudomonadota</taxon>
        <taxon>Alphaproteobacteria</taxon>
        <taxon>Hyphomicrobiales</taxon>
        <taxon>Phyllobacteriaceae</taxon>
        <taxon>Aquamicrobium</taxon>
    </lineage>
</organism>
<dbReference type="InterPro" id="IPR016936">
    <property type="entry name" value="UCP029693"/>
</dbReference>
<evidence type="ECO:0008006" key="4">
    <source>
        <dbReference type="Google" id="ProtNLM"/>
    </source>
</evidence>
<dbReference type="Pfam" id="PF10095">
    <property type="entry name" value="DUF2333"/>
    <property type="match status" value="1"/>
</dbReference>
<sequence length="377" mass="42354">MLDPVVNFITRIFHWIGRAIGFVVGVILWPFMWVGRWYLQRGLMLRAIVGAILAVIVLMYGYFFYVTQFWTGFNPDYPAALVEARDATGAGDPVTPNAVSATVAGEPAPTCKPSAIAATSADLIDFNVNQNAWISSMVLSKLGLFGIEWRNTPLFDNKAAFQLGINQVMRRTTTELVDTLGRVRGTSQIDQNLQNARTNLAWNETAWYVGWRGPTRPTPSVYREAITNLRAFNTTLEKCQSTFDARADNLMQFLDRIAGDIGSTSDILRQRIEASDAGWFDLRADDRFWFAYGQLYAYYGILVAARSDFASVIAERNLTTLWTRMEGQLRASLNVQPWIISNGDESSAFFPSHLATMGFNLLQVRSNIVELRSILDR</sequence>
<evidence type="ECO:0000313" key="3">
    <source>
        <dbReference type="Proteomes" id="UP001549143"/>
    </source>
</evidence>
<protein>
    <recommendedName>
        <fullName evidence="4">DUF2333 family protein</fullName>
    </recommendedName>
</protein>
<gene>
    <name evidence="2" type="ORF">ABID44_001369</name>
</gene>
<name>A0ABV2KLU2_9HYPH</name>
<proteinExistence type="predicted"/>
<accession>A0ABV2KLU2</accession>
<comment type="caution">
    <text evidence="2">The sequence shown here is derived from an EMBL/GenBank/DDBJ whole genome shotgun (WGS) entry which is preliminary data.</text>
</comment>
<dbReference type="EMBL" id="JBEPMN010000003">
    <property type="protein sequence ID" value="MET3661054.1"/>
    <property type="molecule type" value="Genomic_DNA"/>
</dbReference>